<evidence type="ECO:0008006" key="5">
    <source>
        <dbReference type="Google" id="ProtNLM"/>
    </source>
</evidence>
<feature type="compositionally biased region" description="Basic and acidic residues" evidence="1">
    <location>
        <begin position="82"/>
        <end position="107"/>
    </location>
</feature>
<dbReference type="EMBL" id="BKAJ01000196">
    <property type="protein sequence ID" value="GEP61016.1"/>
    <property type="molecule type" value="Genomic_DNA"/>
</dbReference>
<keyword evidence="2" id="KW-0732">Signal</keyword>
<sequence>MRTTKWLLAAGLVAATAACTTDGGYYPNTSYNSGYNSGYYAPSSSYNRSYYSSSPGYYAPSSSYNSSYYTANRTPRRGPNGDYDRDGIPNKYDRDANGDGVPDRYQR</sequence>
<feature type="region of interest" description="Disordered" evidence="1">
    <location>
        <begin position="68"/>
        <end position="107"/>
    </location>
</feature>
<dbReference type="RefSeq" id="WP_147156348.1">
    <property type="nucleotide sequence ID" value="NZ_BKAJ01000196.1"/>
</dbReference>
<dbReference type="Proteomes" id="UP000321058">
    <property type="component" value="Unassembled WGS sequence"/>
</dbReference>
<accession>A0A512NPZ2</accession>
<name>A0A512NPZ2_9HYPH</name>
<keyword evidence="4" id="KW-1185">Reference proteome</keyword>
<organism evidence="3 4">
    <name type="scientific">Reyranella soli</name>
    <dbReference type="NCBI Taxonomy" id="1230389"/>
    <lineage>
        <taxon>Bacteria</taxon>
        <taxon>Pseudomonadati</taxon>
        <taxon>Pseudomonadota</taxon>
        <taxon>Alphaproteobacteria</taxon>
        <taxon>Hyphomicrobiales</taxon>
        <taxon>Reyranellaceae</taxon>
        <taxon>Reyranella</taxon>
    </lineage>
</organism>
<dbReference type="OrthoDB" id="7376655at2"/>
<evidence type="ECO:0000256" key="1">
    <source>
        <dbReference type="SAM" id="MobiDB-lite"/>
    </source>
</evidence>
<gene>
    <name evidence="3" type="ORF">RSO01_81820</name>
</gene>
<dbReference type="PROSITE" id="PS51257">
    <property type="entry name" value="PROKAR_LIPOPROTEIN"/>
    <property type="match status" value="1"/>
</dbReference>
<feature type="chain" id="PRO_5021954837" description="Lipoprotein" evidence="2">
    <location>
        <begin position="21"/>
        <end position="107"/>
    </location>
</feature>
<reference evidence="3 4" key="1">
    <citation type="submission" date="2019-07" db="EMBL/GenBank/DDBJ databases">
        <title>Whole genome shotgun sequence of Reyranella soli NBRC 108950.</title>
        <authorList>
            <person name="Hosoyama A."/>
            <person name="Uohara A."/>
            <person name="Ohji S."/>
            <person name="Ichikawa N."/>
        </authorList>
    </citation>
    <scope>NUCLEOTIDE SEQUENCE [LARGE SCALE GENOMIC DNA]</scope>
    <source>
        <strain evidence="3 4">NBRC 108950</strain>
    </source>
</reference>
<protein>
    <recommendedName>
        <fullName evidence="5">Lipoprotein</fullName>
    </recommendedName>
</protein>
<proteinExistence type="predicted"/>
<evidence type="ECO:0000313" key="4">
    <source>
        <dbReference type="Proteomes" id="UP000321058"/>
    </source>
</evidence>
<comment type="caution">
    <text evidence="3">The sequence shown here is derived from an EMBL/GenBank/DDBJ whole genome shotgun (WGS) entry which is preliminary data.</text>
</comment>
<evidence type="ECO:0000313" key="3">
    <source>
        <dbReference type="EMBL" id="GEP61016.1"/>
    </source>
</evidence>
<dbReference type="AlphaFoldDB" id="A0A512NPZ2"/>
<evidence type="ECO:0000256" key="2">
    <source>
        <dbReference type="SAM" id="SignalP"/>
    </source>
</evidence>
<feature type="signal peptide" evidence="2">
    <location>
        <begin position="1"/>
        <end position="20"/>
    </location>
</feature>